<dbReference type="PROSITE" id="PS00383">
    <property type="entry name" value="TYR_PHOSPHATASE_1"/>
    <property type="match status" value="1"/>
</dbReference>
<feature type="domain" description="Tyrosine specific protein phosphatases" evidence="10">
    <location>
        <begin position="218"/>
        <end position="294"/>
    </location>
</feature>
<dbReference type="InterPro" id="IPR016130">
    <property type="entry name" value="Tyr_Pase_AS"/>
</dbReference>
<evidence type="ECO:0000256" key="6">
    <source>
        <dbReference type="ARBA" id="ARBA00022912"/>
    </source>
</evidence>
<feature type="compositionally biased region" description="Polar residues" evidence="8">
    <location>
        <begin position="555"/>
        <end position="574"/>
    </location>
</feature>
<feature type="region of interest" description="Disordered" evidence="8">
    <location>
        <begin position="403"/>
        <end position="648"/>
    </location>
</feature>
<evidence type="ECO:0000313" key="12">
    <source>
        <dbReference type="Proteomes" id="UP000005408"/>
    </source>
</evidence>
<evidence type="ECO:0000259" key="10">
    <source>
        <dbReference type="PROSITE" id="PS50056"/>
    </source>
</evidence>
<name>A0A8W8MWQ6_MAGGI</name>
<feature type="compositionally biased region" description="Polar residues" evidence="8">
    <location>
        <begin position="534"/>
        <end position="547"/>
    </location>
</feature>
<feature type="region of interest" description="Disordered" evidence="8">
    <location>
        <begin position="804"/>
        <end position="843"/>
    </location>
</feature>
<dbReference type="EC" id="3.1.3.48" evidence="2"/>
<dbReference type="PANTHER" id="PTHR45983:SF2">
    <property type="entry name" value="PROTEIN-TYROSINE-PHOSPHATASE"/>
    <property type="match status" value="1"/>
</dbReference>
<dbReference type="PRINTS" id="PR00700">
    <property type="entry name" value="PRTYPHPHTASE"/>
</dbReference>
<evidence type="ECO:0000256" key="1">
    <source>
        <dbReference type="ARBA" id="ARBA00004496"/>
    </source>
</evidence>
<sequence length="843" mass="94529">MDEPSLRLRQALDKFIKHVDDLIEEEDPAGNGFHREYRELREIAAHHKENDTFPANWGKQPYNTKKNRYRDIVPFDDSRVVLNEVEGEEGSDYINASYILNVHNNDAYIASQGPLPTTLNEFWRMTWEQDVRVILMACKEVEVGKKKCARYWPSTSSEDEEYGNIHVHLQEENWFADDCVERTFEVKRDGENERRIVTQFQYTGWPDHGIPDDIDVILTMIAKMREIKAREKSFAPVIVHCSAGCGRTGTICAVDYAWDVLKCGKLDCDFDLFEIVKSMREQRQSMIQTPDQFEMAHRCVRELFQQHVEALEGNIYANFEPVQRDEGYYNVELDGHTDPNKEVDPYETVGINNSAGKGKDDTKRPSVSAMVSILERDALQTVDMYSTPQAFEEALEDLKKVAEAAPKRGSKRKPEIKPKPAFEPESSHGGKPAGYENICDDGKYENMNKSDQLVFHNQQSSPQLPKREKPALPAKKPEDPHKSAGSGPVFESSRKPGPSLSSEKSGPVFQQSLPSMSGPQFETSSNSNFNNSFPQPASSRSGPQFETSAKAKSGNHFQESTPSREGLQFSQPSSGPVFESSDASRPQVNYRQTNRDSAPKNKTVITVSSNPRISYVNNNIDKDGGKPNADVNSSRSSNGLPSQAKNVDCYEMARPVPENLQRTSSHGPAVYSEVQKNSTFSRSVGGTMSAQFDNAYEVIPGESFSNKRSSDSRIGSSMRSDIYSEVADMDVPPIPNRGYKEDSPPVHAPSAHTIHGMTTLERKSDYDEIEADFLSPAKKSTGLFKGNTTLANLKHNIKDKLNIGNNNEDLGTDTSHIPGFKTRLEKKPGGPKDKPNFWRKILK</sequence>
<dbReference type="Gene3D" id="3.90.190.10">
    <property type="entry name" value="Protein tyrosine phosphatase superfamily"/>
    <property type="match status" value="1"/>
</dbReference>
<dbReference type="PANTHER" id="PTHR45983">
    <property type="entry name" value="TYROSINE PHOSPHATSE N18, PUTATIVE-RELATED"/>
    <property type="match status" value="1"/>
</dbReference>
<evidence type="ECO:0000256" key="3">
    <source>
        <dbReference type="ARBA" id="ARBA00022490"/>
    </source>
</evidence>
<feature type="compositionally biased region" description="Polar residues" evidence="8">
    <location>
        <begin position="581"/>
        <end position="592"/>
    </location>
</feature>
<feature type="domain" description="Tyrosine-protein phosphatase" evidence="9">
    <location>
        <begin position="33"/>
        <end position="303"/>
    </location>
</feature>
<dbReference type="InterPro" id="IPR000242">
    <property type="entry name" value="PTP_cat"/>
</dbReference>
<protein>
    <recommendedName>
        <fullName evidence="2">protein-tyrosine-phosphatase</fullName>
        <ecNumber evidence="2">3.1.3.48</ecNumber>
    </recommendedName>
</protein>
<keyword evidence="12" id="KW-1185">Reference proteome</keyword>
<feature type="compositionally biased region" description="Polar residues" evidence="8">
    <location>
        <begin position="603"/>
        <end position="619"/>
    </location>
</feature>
<organism evidence="11 12">
    <name type="scientific">Magallana gigas</name>
    <name type="common">Pacific oyster</name>
    <name type="synonym">Crassostrea gigas</name>
    <dbReference type="NCBI Taxonomy" id="29159"/>
    <lineage>
        <taxon>Eukaryota</taxon>
        <taxon>Metazoa</taxon>
        <taxon>Spiralia</taxon>
        <taxon>Lophotrochozoa</taxon>
        <taxon>Mollusca</taxon>
        <taxon>Bivalvia</taxon>
        <taxon>Autobranchia</taxon>
        <taxon>Pteriomorphia</taxon>
        <taxon>Ostreida</taxon>
        <taxon>Ostreoidea</taxon>
        <taxon>Ostreidae</taxon>
        <taxon>Magallana</taxon>
    </lineage>
</organism>
<feature type="compositionally biased region" description="Basic and acidic residues" evidence="8">
    <location>
        <begin position="465"/>
        <end position="482"/>
    </location>
</feature>
<dbReference type="InterPro" id="IPR029021">
    <property type="entry name" value="Prot-tyrosine_phosphatase-like"/>
</dbReference>
<dbReference type="Pfam" id="PF00102">
    <property type="entry name" value="Y_phosphatase"/>
    <property type="match status" value="1"/>
</dbReference>
<dbReference type="GO" id="GO:0005634">
    <property type="term" value="C:nucleus"/>
    <property type="evidence" value="ECO:0007669"/>
    <property type="project" value="TreeGrafter"/>
</dbReference>
<comment type="subcellular location">
    <subcellularLocation>
        <location evidence="1">Cytoplasm</location>
    </subcellularLocation>
</comment>
<dbReference type="GO" id="GO:0004726">
    <property type="term" value="F:non-membrane spanning protein tyrosine phosphatase activity"/>
    <property type="evidence" value="ECO:0007669"/>
    <property type="project" value="InterPro"/>
</dbReference>
<dbReference type="PROSITE" id="PS50055">
    <property type="entry name" value="TYR_PHOSPHATASE_PTP"/>
    <property type="match status" value="1"/>
</dbReference>
<evidence type="ECO:0000256" key="5">
    <source>
        <dbReference type="ARBA" id="ARBA00022801"/>
    </source>
</evidence>
<dbReference type="GO" id="GO:0005737">
    <property type="term" value="C:cytoplasm"/>
    <property type="evidence" value="ECO:0007669"/>
    <property type="project" value="UniProtKB-SubCell"/>
</dbReference>
<feature type="compositionally biased region" description="Polar residues" evidence="8">
    <location>
        <begin position="804"/>
        <end position="815"/>
    </location>
</feature>
<reference evidence="11" key="1">
    <citation type="submission" date="2022-08" db="UniProtKB">
        <authorList>
            <consortium name="EnsemblMetazoa"/>
        </authorList>
    </citation>
    <scope>IDENTIFICATION</scope>
    <source>
        <strain evidence="11">05x7-T-G4-1.051#20</strain>
    </source>
</reference>
<evidence type="ECO:0000313" key="11">
    <source>
        <dbReference type="EnsemblMetazoa" id="G34944.1:cds"/>
    </source>
</evidence>
<feature type="compositionally biased region" description="Basic and acidic residues" evidence="8">
    <location>
        <begin position="822"/>
        <end position="836"/>
    </location>
</feature>
<accession>A0A8W8MWQ6</accession>
<evidence type="ECO:0000256" key="2">
    <source>
        <dbReference type="ARBA" id="ARBA00013064"/>
    </source>
</evidence>
<dbReference type="FunFam" id="3.90.190.10:FF:000045">
    <property type="entry name" value="Tyrosine-protein phosphatase non-receptor type 12"/>
    <property type="match status" value="1"/>
</dbReference>
<feature type="compositionally biased region" description="Basic and acidic residues" evidence="8">
    <location>
        <begin position="403"/>
        <end position="428"/>
    </location>
</feature>
<dbReference type="InterPro" id="IPR003595">
    <property type="entry name" value="Tyr_Pase_cat"/>
</dbReference>
<comment type="similarity">
    <text evidence="7">Belongs to the protein-tyrosine phosphatase family. Non-receptor class 4 subfamily.</text>
</comment>
<keyword evidence="5" id="KW-0378">Hydrolase</keyword>
<keyword evidence="4" id="KW-0597">Phosphoprotein</keyword>
<dbReference type="SMART" id="SM00404">
    <property type="entry name" value="PTPc_motif"/>
    <property type="match status" value="1"/>
</dbReference>
<dbReference type="SUPFAM" id="SSF52799">
    <property type="entry name" value="(Phosphotyrosine protein) phosphatases II"/>
    <property type="match status" value="1"/>
</dbReference>
<dbReference type="PROSITE" id="PS50056">
    <property type="entry name" value="TYR_PHOSPHATASE_2"/>
    <property type="match status" value="1"/>
</dbReference>
<evidence type="ECO:0000256" key="4">
    <source>
        <dbReference type="ARBA" id="ARBA00022553"/>
    </source>
</evidence>
<dbReference type="SMART" id="SM00194">
    <property type="entry name" value="PTPc"/>
    <property type="match status" value="1"/>
</dbReference>
<dbReference type="Proteomes" id="UP000005408">
    <property type="component" value="Unassembled WGS sequence"/>
</dbReference>
<evidence type="ECO:0000256" key="7">
    <source>
        <dbReference type="ARBA" id="ARBA00034734"/>
    </source>
</evidence>
<feature type="compositionally biased region" description="Polar residues" evidence="8">
    <location>
        <begin position="499"/>
        <end position="523"/>
    </location>
</feature>
<dbReference type="AlphaFoldDB" id="A0A8W8MWQ6"/>
<keyword evidence="6" id="KW-0904">Protein phosphatase</keyword>
<proteinExistence type="inferred from homology"/>
<feature type="compositionally biased region" description="Polar residues" evidence="8">
    <location>
        <begin position="630"/>
        <end position="645"/>
    </location>
</feature>
<feature type="compositionally biased region" description="Polar residues" evidence="8">
    <location>
        <begin position="449"/>
        <end position="463"/>
    </location>
</feature>
<evidence type="ECO:0000259" key="9">
    <source>
        <dbReference type="PROSITE" id="PS50055"/>
    </source>
</evidence>
<keyword evidence="3" id="KW-0963">Cytoplasm</keyword>
<dbReference type="InterPro" id="IPR000387">
    <property type="entry name" value="Tyr_Pase_dom"/>
</dbReference>
<dbReference type="InterPro" id="IPR047170">
    <property type="entry name" value="PTN12/18/22"/>
</dbReference>
<evidence type="ECO:0000256" key="8">
    <source>
        <dbReference type="SAM" id="MobiDB-lite"/>
    </source>
</evidence>
<dbReference type="EnsemblMetazoa" id="G34944.1">
    <property type="protein sequence ID" value="G34944.1:cds"/>
    <property type="gene ID" value="G34944"/>
</dbReference>
<feature type="compositionally biased region" description="Low complexity" evidence="8">
    <location>
        <begin position="524"/>
        <end position="533"/>
    </location>
</feature>